<dbReference type="InterPro" id="IPR036097">
    <property type="entry name" value="HisK_dim/P_sf"/>
</dbReference>
<keyword evidence="19" id="KW-1185">Reference proteome</keyword>
<dbReference type="Proteomes" id="UP001462640">
    <property type="component" value="Unassembled WGS sequence"/>
</dbReference>
<dbReference type="PROSITE" id="PS50839">
    <property type="entry name" value="CHASE"/>
    <property type="match status" value="1"/>
</dbReference>
<keyword evidence="9 12" id="KW-1133">Transmembrane helix</keyword>
<keyword evidence="5 11" id="KW-0597">Phosphoprotein</keyword>
<evidence type="ECO:0000259" key="15">
    <source>
        <dbReference type="PROSITE" id="PS50112"/>
    </source>
</evidence>
<dbReference type="InterPro" id="IPR013767">
    <property type="entry name" value="PAS_fold"/>
</dbReference>
<dbReference type="InterPro" id="IPR011006">
    <property type="entry name" value="CheY-like_superfamily"/>
</dbReference>
<feature type="domain" description="Histidine kinase" evidence="13">
    <location>
        <begin position="685"/>
        <end position="918"/>
    </location>
</feature>
<dbReference type="Pfam" id="PF02518">
    <property type="entry name" value="HATPase_c"/>
    <property type="match status" value="1"/>
</dbReference>
<dbReference type="InterPro" id="IPR007895">
    <property type="entry name" value="MASE1"/>
</dbReference>
<evidence type="ECO:0000256" key="8">
    <source>
        <dbReference type="ARBA" id="ARBA00022777"/>
    </source>
</evidence>
<protein>
    <recommendedName>
        <fullName evidence="3">histidine kinase</fullName>
        <ecNumber evidence="3">2.7.13.3</ecNumber>
    </recommendedName>
</protein>
<dbReference type="CDD" id="cd17546">
    <property type="entry name" value="REC_hyHK_CKI1_RcsC-like"/>
    <property type="match status" value="1"/>
</dbReference>
<feature type="domain" description="PAS" evidence="15">
    <location>
        <begin position="542"/>
        <end position="612"/>
    </location>
</feature>
<dbReference type="PROSITE" id="PS50113">
    <property type="entry name" value="PAC"/>
    <property type="match status" value="1"/>
</dbReference>
<feature type="domain" description="CHASE" evidence="17">
    <location>
        <begin position="329"/>
        <end position="418"/>
    </location>
</feature>
<feature type="domain" description="Response regulatory" evidence="14">
    <location>
        <begin position="940"/>
        <end position="1057"/>
    </location>
</feature>
<dbReference type="Gene3D" id="3.30.450.20">
    <property type="entry name" value="PAS domain"/>
    <property type="match status" value="1"/>
</dbReference>
<dbReference type="Gene3D" id="3.30.450.350">
    <property type="entry name" value="CHASE domain"/>
    <property type="match status" value="1"/>
</dbReference>
<dbReference type="SUPFAM" id="SSF47384">
    <property type="entry name" value="Homodimeric domain of signal transducing histidine kinase"/>
    <property type="match status" value="1"/>
</dbReference>
<feature type="modified residue" description="4-aspartylphosphate" evidence="11">
    <location>
        <position position="990"/>
    </location>
</feature>
<dbReference type="Pfam" id="PF00072">
    <property type="entry name" value="Response_reg"/>
    <property type="match status" value="1"/>
</dbReference>
<dbReference type="PANTHER" id="PTHR43047:SF72">
    <property type="entry name" value="OSMOSENSING HISTIDINE PROTEIN KINASE SLN1"/>
    <property type="match status" value="1"/>
</dbReference>
<dbReference type="PROSITE" id="PS50112">
    <property type="entry name" value="PAS"/>
    <property type="match status" value="1"/>
</dbReference>
<dbReference type="CDD" id="cd00130">
    <property type="entry name" value="PAS"/>
    <property type="match status" value="1"/>
</dbReference>
<evidence type="ECO:0000256" key="11">
    <source>
        <dbReference type="PROSITE-ProRule" id="PRU00169"/>
    </source>
</evidence>
<feature type="transmembrane region" description="Helical" evidence="12">
    <location>
        <begin position="164"/>
        <end position="183"/>
    </location>
</feature>
<evidence type="ECO:0000256" key="6">
    <source>
        <dbReference type="ARBA" id="ARBA00022679"/>
    </source>
</evidence>
<keyword evidence="7 12" id="KW-0812">Transmembrane</keyword>
<sequence length="1063" mass="115522">MTSNERFRALQQTLWRILALTLGYAGVGLLSLKLAMAPNYAIPLFPSAGLALAALLCWGLRVSPGVLLGSLLLNLVLGEERGQMSWMSSSMIGLGAMLQAMAGTLLVRRVLPGTLVLVDPWDLLRFNVLGAGVAGLISATVATLTLRSGGALAPDQTLDSWLSWWMGDVLGVLIGAPILLCLIGRPHAIWAPRRLNVALPLLLATVLMSYGTQLVQSWNYDAARNAFEREADGLLATGRQAILQPLVPVQALALQLEQAPGMSQQTFRQVAGPWIDDTVSALGFAARVERREAASLDQAAVQDGLPDFRSRDRQRRGDVRPPADEAMVVIRHIEPQQLNRAALGTNVLSIPHAREALLAALQGHKPVASAAFMLSQYEQPTQGVVVYRAVRPVMAPADRAPAGVVFSTVRPDLLLAQVPQSPKGLLLCLLDRGDGAARQLAGAPGCIGRRADLPQREIQIDFAGRHWTLAAYMPRNDLGTIASASSLPFVVVALFSTALLGALLLSVTGRTSTVQALVRDRTAALRHEIAERERATAALKDRERRFSNIFEHAPIGIVFTELDGAVREANPRFCEMVGYPLATLLGRRTLDLTHPEDREQDKRMGQALLRGEFSSYQRIKRYLHRGGSVVEVRALVSVLRDEDGQPYSLLGVVEDIGDQRRLRDLERAREAAEAASAAKNEFLSRMSHELRTPLNAMLGFAQLLSLEGQPPLSPRQNEWTHQIQQAGWHLLEMINDTLDLSRIESGAMRLSLDRQDLPAQLQEVSALLQAQWQRQGVRIELRLAAGARWVQADATRLKQVLSNLLSNAIKYNRQGGEVRVSSEAVAGGQIEIRVQDQGPGLTPAQQAQLFQPFNRLGQENGRIEGTGIGLVISRRLAELMGGSLDFEPAARGGSKPDNGGSEGGSSGACFVLRLPAAEGPQAAVHELPGIARRSYARRGELLYIEDNPVNAELMLAMLAQRPSLHCELRADGRSGLQALRSRRPDLLLLDMQLPDMDGLDVLRQLRQEPGLADLPVLIVSANALPEQQAAAQALGVQAYLTKPLDLQTLLAQLDALFDDGTAR</sequence>
<dbReference type="PRINTS" id="PR00344">
    <property type="entry name" value="BCTRLSENSOR"/>
</dbReference>
<dbReference type="InterPro" id="IPR001610">
    <property type="entry name" value="PAC"/>
</dbReference>
<dbReference type="InterPro" id="IPR005467">
    <property type="entry name" value="His_kinase_dom"/>
</dbReference>
<dbReference type="SUPFAM" id="SSF52172">
    <property type="entry name" value="CheY-like"/>
    <property type="match status" value="1"/>
</dbReference>
<dbReference type="InterPro" id="IPR006189">
    <property type="entry name" value="CHASE_dom"/>
</dbReference>
<dbReference type="PROSITE" id="PS50110">
    <property type="entry name" value="RESPONSE_REGULATORY"/>
    <property type="match status" value="1"/>
</dbReference>
<dbReference type="Pfam" id="PF03924">
    <property type="entry name" value="CHASE"/>
    <property type="match status" value="1"/>
</dbReference>
<keyword evidence="10 12" id="KW-0472">Membrane</keyword>
<evidence type="ECO:0000256" key="2">
    <source>
        <dbReference type="ARBA" id="ARBA00004651"/>
    </source>
</evidence>
<organism evidence="18 19">
    <name type="scientific">Roseateles flavus</name>
    <dbReference type="NCBI Taxonomy" id="3149041"/>
    <lineage>
        <taxon>Bacteria</taxon>
        <taxon>Pseudomonadati</taxon>
        <taxon>Pseudomonadota</taxon>
        <taxon>Betaproteobacteria</taxon>
        <taxon>Burkholderiales</taxon>
        <taxon>Sphaerotilaceae</taxon>
        <taxon>Roseateles</taxon>
    </lineage>
</organism>
<feature type="transmembrane region" description="Helical" evidence="12">
    <location>
        <begin position="195"/>
        <end position="215"/>
    </location>
</feature>
<dbReference type="RefSeq" id="WP_347606563.1">
    <property type="nucleotide sequence ID" value="NZ_JBDPZC010000001.1"/>
</dbReference>
<evidence type="ECO:0000256" key="12">
    <source>
        <dbReference type="SAM" id="Phobius"/>
    </source>
</evidence>
<dbReference type="SMART" id="SM01079">
    <property type="entry name" value="CHASE"/>
    <property type="match status" value="1"/>
</dbReference>
<dbReference type="SMART" id="SM00388">
    <property type="entry name" value="HisKA"/>
    <property type="match status" value="1"/>
</dbReference>
<dbReference type="EMBL" id="JBDPZC010000001">
    <property type="protein sequence ID" value="MEO3712014.1"/>
    <property type="molecule type" value="Genomic_DNA"/>
</dbReference>
<dbReference type="EC" id="2.7.13.3" evidence="3"/>
<dbReference type="Gene3D" id="3.30.565.10">
    <property type="entry name" value="Histidine kinase-like ATPase, C-terminal domain"/>
    <property type="match status" value="1"/>
</dbReference>
<dbReference type="Pfam" id="PF00989">
    <property type="entry name" value="PAS"/>
    <property type="match status" value="1"/>
</dbReference>
<comment type="catalytic activity">
    <reaction evidence="1">
        <text>ATP + protein L-histidine = ADP + protein N-phospho-L-histidine.</text>
        <dbReference type="EC" id="2.7.13.3"/>
    </reaction>
</comment>
<gene>
    <name evidence="18" type="ORF">ABDJ40_04450</name>
</gene>
<dbReference type="InterPro" id="IPR042240">
    <property type="entry name" value="CHASE_sf"/>
</dbReference>
<comment type="subcellular location">
    <subcellularLocation>
        <location evidence="2">Cell membrane</location>
        <topology evidence="2">Multi-pass membrane protein</topology>
    </subcellularLocation>
</comment>
<evidence type="ECO:0000313" key="18">
    <source>
        <dbReference type="EMBL" id="MEO3712014.1"/>
    </source>
</evidence>
<dbReference type="SMART" id="SM00448">
    <property type="entry name" value="REC"/>
    <property type="match status" value="1"/>
</dbReference>
<dbReference type="SMART" id="SM00091">
    <property type="entry name" value="PAS"/>
    <property type="match status" value="1"/>
</dbReference>
<dbReference type="InterPro" id="IPR000700">
    <property type="entry name" value="PAS-assoc_C"/>
</dbReference>
<feature type="domain" description="PAC" evidence="16">
    <location>
        <begin position="616"/>
        <end position="668"/>
    </location>
</feature>
<dbReference type="InterPro" id="IPR036890">
    <property type="entry name" value="HATPase_C_sf"/>
</dbReference>
<dbReference type="Gene3D" id="3.40.50.2300">
    <property type="match status" value="1"/>
</dbReference>
<dbReference type="InterPro" id="IPR000014">
    <property type="entry name" value="PAS"/>
</dbReference>
<dbReference type="SMART" id="SM00086">
    <property type="entry name" value="PAC"/>
    <property type="match status" value="1"/>
</dbReference>
<evidence type="ECO:0000256" key="10">
    <source>
        <dbReference type="ARBA" id="ARBA00023136"/>
    </source>
</evidence>
<proteinExistence type="predicted"/>
<dbReference type="InterPro" id="IPR001789">
    <property type="entry name" value="Sig_transdc_resp-reg_receiver"/>
</dbReference>
<feature type="transmembrane region" description="Helical" evidence="12">
    <location>
        <begin position="13"/>
        <end position="32"/>
    </location>
</feature>
<dbReference type="Gene3D" id="1.10.287.130">
    <property type="match status" value="1"/>
</dbReference>
<keyword evidence="8" id="KW-0418">Kinase</keyword>
<dbReference type="CDD" id="cd00082">
    <property type="entry name" value="HisKA"/>
    <property type="match status" value="1"/>
</dbReference>
<dbReference type="InterPro" id="IPR004358">
    <property type="entry name" value="Sig_transdc_His_kin-like_C"/>
</dbReference>
<evidence type="ECO:0000256" key="4">
    <source>
        <dbReference type="ARBA" id="ARBA00022475"/>
    </source>
</evidence>
<evidence type="ECO:0000259" key="14">
    <source>
        <dbReference type="PROSITE" id="PS50110"/>
    </source>
</evidence>
<evidence type="ECO:0000256" key="1">
    <source>
        <dbReference type="ARBA" id="ARBA00000085"/>
    </source>
</evidence>
<dbReference type="SUPFAM" id="SSF55785">
    <property type="entry name" value="PYP-like sensor domain (PAS domain)"/>
    <property type="match status" value="1"/>
</dbReference>
<dbReference type="PANTHER" id="PTHR43047">
    <property type="entry name" value="TWO-COMPONENT HISTIDINE PROTEIN KINASE"/>
    <property type="match status" value="1"/>
</dbReference>
<keyword evidence="18" id="KW-0547">Nucleotide-binding</keyword>
<keyword evidence="6" id="KW-0808">Transferase</keyword>
<evidence type="ECO:0000256" key="9">
    <source>
        <dbReference type="ARBA" id="ARBA00022989"/>
    </source>
</evidence>
<evidence type="ECO:0000313" key="19">
    <source>
        <dbReference type="Proteomes" id="UP001462640"/>
    </source>
</evidence>
<name>A0ABV0GAH5_9BURK</name>
<keyword evidence="4" id="KW-1003">Cell membrane</keyword>
<feature type="transmembrane region" description="Helical" evidence="12">
    <location>
        <begin position="123"/>
        <end position="144"/>
    </location>
</feature>
<dbReference type="Pfam" id="PF00512">
    <property type="entry name" value="HisKA"/>
    <property type="match status" value="1"/>
</dbReference>
<dbReference type="NCBIfam" id="TIGR00229">
    <property type="entry name" value="sensory_box"/>
    <property type="match status" value="1"/>
</dbReference>
<dbReference type="SUPFAM" id="SSF55874">
    <property type="entry name" value="ATPase domain of HSP90 chaperone/DNA topoisomerase II/histidine kinase"/>
    <property type="match status" value="1"/>
</dbReference>
<dbReference type="InterPro" id="IPR035965">
    <property type="entry name" value="PAS-like_dom_sf"/>
</dbReference>
<reference evidence="18 19" key="1">
    <citation type="submission" date="2024-05" db="EMBL/GenBank/DDBJ databases">
        <title>Roseateles sp. 2.12 16S ribosomal RNA gene Genome sequencing and assembly.</title>
        <authorList>
            <person name="Woo H."/>
        </authorList>
    </citation>
    <scope>NUCLEOTIDE SEQUENCE [LARGE SCALE GENOMIC DNA]</scope>
    <source>
        <strain evidence="18 19">2.12</strain>
    </source>
</reference>
<dbReference type="Pfam" id="PF05231">
    <property type="entry name" value="MASE1"/>
    <property type="match status" value="1"/>
</dbReference>
<dbReference type="SMART" id="SM00387">
    <property type="entry name" value="HATPase_c"/>
    <property type="match status" value="1"/>
</dbReference>
<evidence type="ECO:0000259" key="17">
    <source>
        <dbReference type="PROSITE" id="PS50839"/>
    </source>
</evidence>
<dbReference type="PROSITE" id="PS50109">
    <property type="entry name" value="HIS_KIN"/>
    <property type="match status" value="1"/>
</dbReference>
<comment type="caution">
    <text evidence="18">The sequence shown here is derived from an EMBL/GenBank/DDBJ whole genome shotgun (WGS) entry which is preliminary data.</text>
</comment>
<dbReference type="InterPro" id="IPR003594">
    <property type="entry name" value="HATPase_dom"/>
</dbReference>
<dbReference type="GO" id="GO:0005524">
    <property type="term" value="F:ATP binding"/>
    <property type="evidence" value="ECO:0007669"/>
    <property type="project" value="UniProtKB-KW"/>
</dbReference>
<evidence type="ECO:0000259" key="13">
    <source>
        <dbReference type="PROSITE" id="PS50109"/>
    </source>
</evidence>
<accession>A0ABV0GAH5</accession>
<evidence type="ECO:0000259" key="16">
    <source>
        <dbReference type="PROSITE" id="PS50113"/>
    </source>
</evidence>
<evidence type="ECO:0000256" key="7">
    <source>
        <dbReference type="ARBA" id="ARBA00022692"/>
    </source>
</evidence>
<evidence type="ECO:0000256" key="3">
    <source>
        <dbReference type="ARBA" id="ARBA00012438"/>
    </source>
</evidence>
<feature type="transmembrane region" description="Helical" evidence="12">
    <location>
        <begin position="44"/>
        <end position="71"/>
    </location>
</feature>
<dbReference type="InterPro" id="IPR003661">
    <property type="entry name" value="HisK_dim/P_dom"/>
</dbReference>
<evidence type="ECO:0000256" key="5">
    <source>
        <dbReference type="ARBA" id="ARBA00022553"/>
    </source>
</evidence>
<keyword evidence="18" id="KW-0067">ATP-binding</keyword>